<gene>
    <name evidence="1" type="ORF">GJV76_09220</name>
</gene>
<dbReference type="SUPFAM" id="SSF53254">
    <property type="entry name" value="Phosphoglycerate mutase-like"/>
    <property type="match status" value="1"/>
</dbReference>
<organism evidence="1 2">
    <name type="scientific">Myroides albus</name>
    <dbReference type="NCBI Taxonomy" id="2562892"/>
    <lineage>
        <taxon>Bacteria</taxon>
        <taxon>Pseudomonadati</taxon>
        <taxon>Bacteroidota</taxon>
        <taxon>Flavobacteriia</taxon>
        <taxon>Flavobacteriales</taxon>
        <taxon>Flavobacteriaceae</taxon>
        <taxon>Myroides</taxon>
    </lineage>
</organism>
<dbReference type="CDD" id="cd07040">
    <property type="entry name" value="HP"/>
    <property type="match status" value="1"/>
</dbReference>
<accession>A0A6I3LJ75</accession>
<evidence type="ECO:0000313" key="2">
    <source>
        <dbReference type="Proteomes" id="UP000438760"/>
    </source>
</evidence>
<dbReference type="AlphaFoldDB" id="A0A6I3LJ75"/>
<dbReference type="PANTHER" id="PTHR47623">
    <property type="entry name" value="OS09G0287300 PROTEIN"/>
    <property type="match status" value="1"/>
</dbReference>
<reference evidence="1 2" key="1">
    <citation type="submission" date="2019-11" db="EMBL/GenBank/DDBJ databases">
        <title>Genome of Strain BIT-d1.</title>
        <authorList>
            <person name="Yang Y."/>
        </authorList>
    </citation>
    <scope>NUCLEOTIDE SEQUENCE [LARGE SCALE GENOMIC DNA]</scope>
    <source>
        <strain evidence="1 2">BIT-d1</strain>
    </source>
</reference>
<dbReference type="Gene3D" id="3.40.50.1240">
    <property type="entry name" value="Phosphoglycerate mutase-like"/>
    <property type="match status" value="1"/>
</dbReference>
<dbReference type="InterPro" id="IPR029033">
    <property type="entry name" value="His_PPase_superfam"/>
</dbReference>
<dbReference type="OrthoDB" id="9810154at2"/>
<dbReference type="SMART" id="SM00855">
    <property type="entry name" value="PGAM"/>
    <property type="match status" value="1"/>
</dbReference>
<comment type="caution">
    <text evidence="1">The sequence shown here is derived from an EMBL/GenBank/DDBJ whole genome shotgun (WGS) entry which is preliminary data.</text>
</comment>
<dbReference type="EMBL" id="WMJX01000017">
    <property type="protein sequence ID" value="MTG98303.1"/>
    <property type="molecule type" value="Genomic_DNA"/>
</dbReference>
<keyword evidence="2" id="KW-1185">Reference proteome</keyword>
<dbReference type="Proteomes" id="UP000438760">
    <property type="component" value="Unassembled WGS sequence"/>
</dbReference>
<dbReference type="RefSeq" id="WP_155092330.1">
    <property type="nucleotide sequence ID" value="NZ_CP102754.1"/>
</dbReference>
<dbReference type="Pfam" id="PF00300">
    <property type="entry name" value="His_Phos_1"/>
    <property type="match status" value="1"/>
</dbReference>
<sequence>MKTIILIRHAKSCWDIVTDDKSRPLSRRGIKDAHLVSNAILSYLPKKFIVWSSTAVRAKQTAIIFGQNMDINLDCIVYNDELYTFDEYDLLKVIKKCKNEHNTLILFGHNDAITNFVNKFGNESFENIPTSGSVIMKFSIDNWEDICKGKIQLTIFPRDLKNNEHKYA</sequence>
<dbReference type="PANTHER" id="PTHR47623:SF1">
    <property type="entry name" value="OS09G0287300 PROTEIN"/>
    <property type="match status" value="1"/>
</dbReference>
<dbReference type="InterPro" id="IPR013078">
    <property type="entry name" value="His_Pase_superF_clade-1"/>
</dbReference>
<protein>
    <submittedName>
        <fullName evidence="1">Histidine phosphatase family protein</fullName>
    </submittedName>
</protein>
<proteinExistence type="predicted"/>
<name>A0A6I3LJ75_9FLAO</name>
<evidence type="ECO:0000313" key="1">
    <source>
        <dbReference type="EMBL" id="MTG98303.1"/>
    </source>
</evidence>